<feature type="transmembrane region" description="Helical" evidence="6">
    <location>
        <begin position="188"/>
        <end position="208"/>
    </location>
</feature>
<feature type="transmembrane region" description="Helical" evidence="6">
    <location>
        <begin position="29"/>
        <end position="55"/>
    </location>
</feature>
<dbReference type="GO" id="GO:0016020">
    <property type="term" value="C:membrane"/>
    <property type="evidence" value="ECO:0007669"/>
    <property type="project" value="UniProtKB-SubCell"/>
</dbReference>
<sequence length="265" mass="27992">MDWIFGCFGSALIAFLAYQKRSLTLSGALAAVFVGTVLYGAGSLPWFGTLILFFLSSTLLTKWKGKAKAELEANYEKTGRRDAGQVLANGGLGVLLCLLAWVWPHPLWWWAFLGVMATVNSDTWATEVGGLSKRPPRFLLNLKPVAPGTSGGVSGLGLLASLFGGLFIGASAWLLTFVTGQPMSFGELLLIGGVSGLAGSLFDSLLGATLQAMFKCTVCGKETERREHCGQQTALHRGLPVLSNDLVNLAASLFGGGIAMLLSSM</sequence>
<evidence type="ECO:0000313" key="7">
    <source>
        <dbReference type="EMBL" id="ARU59745.1"/>
    </source>
</evidence>
<evidence type="ECO:0008006" key="9">
    <source>
        <dbReference type="Google" id="ProtNLM"/>
    </source>
</evidence>
<dbReference type="Pfam" id="PF01940">
    <property type="entry name" value="DUF92"/>
    <property type="match status" value="1"/>
</dbReference>
<gene>
    <name evidence="7" type="ORF">CBW65_00800</name>
</gene>
<name>A0A1Y0IJP9_9BACL</name>
<dbReference type="AlphaFoldDB" id="A0A1Y0IJP9"/>
<dbReference type="PANTHER" id="PTHR13353">
    <property type="entry name" value="TRANSMEMBRANE PROTEIN 19"/>
    <property type="match status" value="1"/>
</dbReference>
<keyword evidence="4 6" id="KW-1133">Transmembrane helix</keyword>
<evidence type="ECO:0000313" key="8">
    <source>
        <dbReference type="Proteomes" id="UP000195437"/>
    </source>
</evidence>
<keyword evidence="3 6" id="KW-0812">Transmembrane</keyword>
<comment type="subcellular location">
    <subcellularLocation>
        <location evidence="1">Membrane</location>
        <topology evidence="1">Multi-pass membrane protein</topology>
    </subcellularLocation>
</comment>
<keyword evidence="5 6" id="KW-0472">Membrane</keyword>
<reference evidence="8" key="1">
    <citation type="submission" date="2017-05" db="EMBL/GenBank/DDBJ databases">
        <authorList>
            <person name="Sung H."/>
        </authorList>
    </citation>
    <scope>NUCLEOTIDE SEQUENCE [LARGE SCALE GENOMIC DNA]</scope>
    <source>
        <strain evidence="8">AR23208</strain>
    </source>
</reference>
<comment type="similarity">
    <text evidence="2">Belongs to the TMEM19 family.</text>
</comment>
<dbReference type="KEGG" id="tum:CBW65_00800"/>
<organism evidence="7 8">
    <name type="scientific">Tumebacillus avium</name>
    <dbReference type="NCBI Taxonomy" id="1903704"/>
    <lineage>
        <taxon>Bacteria</taxon>
        <taxon>Bacillati</taxon>
        <taxon>Bacillota</taxon>
        <taxon>Bacilli</taxon>
        <taxon>Bacillales</taxon>
        <taxon>Alicyclobacillaceae</taxon>
        <taxon>Tumebacillus</taxon>
    </lineage>
</organism>
<evidence type="ECO:0000256" key="4">
    <source>
        <dbReference type="ARBA" id="ARBA00022989"/>
    </source>
</evidence>
<evidence type="ECO:0000256" key="5">
    <source>
        <dbReference type="ARBA" id="ARBA00023136"/>
    </source>
</evidence>
<dbReference type="RefSeq" id="WP_087455133.1">
    <property type="nucleotide sequence ID" value="NZ_CP021434.1"/>
</dbReference>
<dbReference type="PANTHER" id="PTHR13353:SF5">
    <property type="entry name" value="TRANSMEMBRANE PROTEIN 19"/>
    <property type="match status" value="1"/>
</dbReference>
<evidence type="ECO:0000256" key="1">
    <source>
        <dbReference type="ARBA" id="ARBA00004141"/>
    </source>
</evidence>
<dbReference type="EMBL" id="CP021434">
    <property type="protein sequence ID" value="ARU59745.1"/>
    <property type="molecule type" value="Genomic_DNA"/>
</dbReference>
<keyword evidence="8" id="KW-1185">Reference proteome</keyword>
<feature type="transmembrane region" description="Helical" evidence="6">
    <location>
        <begin position="246"/>
        <end position="263"/>
    </location>
</feature>
<evidence type="ECO:0000256" key="2">
    <source>
        <dbReference type="ARBA" id="ARBA00009012"/>
    </source>
</evidence>
<dbReference type="OrthoDB" id="9808500at2"/>
<dbReference type="InterPro" id="IPR002794">
    <property type="entry name" value="DUF92_TMEM19"/>
</dbReference>
<protein>
    <recommendedName>
        <fullName evidence="9">DUF92 domain-containing protein</fullName>
    </recommendedName>
</protein>
<feature type="transmembrane region" description="Helical" evidence="6">
    <location>
        <begin position="156"/>
        <end position="176"/>
    </location>
</feature>
<evidence type="ECO:0000256" key="3">
    <source>
        <dbReference type="ARBA" id="ARBA00022692"/>
    </source>
</evidence>
<feature type="transmembrane region" description="Helical" evidence="6">
    <location>
        <begin position="86"/>
        <end position="103"/>
    </location>
</feature>
<proteinExistence type="inferred from homology"/>
<dbReference type="Proteomes" id="UP000195437">
    <property type="component" value="Chromosome"/>
</dbReference>
<accession>A0A1Y0IJP9</accession>
<evidence type="ECO:0000256" key="6">
    <source>
        <dbReference type="SAM" id="Phobius"/>
    </source>
</evidence>